<organism evidence="1 2">
    <name type="scientific">Caerostris darwini</name>
    <dbReference type="NCBI Taxonomy" id="1538125"/>
    <lineage>
        <taxon>Eukaryota</taxon>
        <taxon>Metazoa</taxon>
        <taxon>Ecdysozoa</taxon>
        <taxon>Arthropoda</taxon>
        <taxon>Chelicerata</taxon>
        <taxon>Arachnida</taxon>
        <taxon>Araneae</taxon>
        <taxon>Araneomorphae</taxon>
        <taxon>Entelegynae</taxon>
        <taxon>Araneoidea</taxon>
        <taxon>Araneidae</taxon>
        <taxon>Caerostris</taxon>
    </lineage>
</organism>
<comment type="caution">
    <text evidence="1">The sequence shown here is derived from an EMBL/GenBank/DDBJ whole genome shotgun (WGS) entry which is preliminary data.</text>
</comment>
<dbReference type="EMBL" id="BPLQ01010216">
    <property type="protein sequence ID" value="GIY49291.1"/>
    <property type="molecule type" value="Genomic_DNA"/>
</dbReference>
<dbReference type="Proteomes" id="UP001054837">
    <property type="component" value="Unassembled WGS sequence"/>
</dbReference>
<protein>
    <submittedName>
        <fullName evidence="1">Uncharacterized protein</fullName>
    </submittedName>
</protein>
<evidence type="ECO:0000313" key="2">
    <source>
        <dbReference type="Proteomes" id="UP001054837"/>
    </source>
</evidence>
<gene>
    <name evidence="1" type="ORF">CDAR_580731</name>
</gene>
<evidence type="ECO:0000313" key="1">
    <source>
        <dbReference type="EMBL" id="GIY49291.1"/>
    </source>
</evidence>
<proteinExistence type="predicted"/>
<dbReference type="AlphaFoldDB" id="A0AAV4TW28"/>
<sequence>MKIAKNKTTLSIREAFTLYFNPHRIPTYTSFLFLQSILSLHVLLISRPSILIKSPHPYHHSSFNPDPSLLLERTGQNSMSPKDSYLVYLRGFSLGMN</sequence>
<accession>A0AAV4TW28</accession>
<keyword evidence="2" id="KW-1185">Reference proteome</keyword>
<name>A0AAV4TW28_9ARAC</name>
<reference evidence="1 2" key="1">
    <citation type="submission" date="2021-06" db="EMBL/GenBank/DDBJ databases">
        <title>Caerostris darwini draft genome.</title>
        <authorList>
            <person name="Kono N."/>
            <person name="Arakawa K."/>
        </authorList>
    </citation>
    <scope>NUCLEOTIDE SEQUENCE [LARGE SCALE GENOMIC DNA]</scope>
</reference>